<dbReference type="AlphaFoldDB" id="A0A8K0RAG2"/>
<proteinExistence type="predicted"/>
<dbReference type="Proteomes" id="UP000813461">
    <property type="component" value="Unassembled WGS sequence"/>
</dbReference>
<evidence type="ECO:0008006" key="4">
    <source>
        <dbReference type="Google" id="ProtNLM"/>
    </source>
</evidence>
<comment type="caution">
    <text evidence="2">The sequence shown here is derived from an EMBL/GenBank/DDBJ whole genome shotgun (WGS) entry which is preliminary data.</text>
</comment>
<protein>
    <recommendedName>
        <fullName evidence="4">Secreted protein</fullName>
    </recommendedName>
</protein>
<evidence type="ECO:0000256" key="1">
    <source>
        <dbReference type="SAM" id="SignalP"/>
    </source>
</evidence>
<sequence>MLINLRHPMLAILPLLTTTSAAPILHTPRTPAVSGKVMTTACLWDSKDAKKFGVYFCSAPGFHGHCHWEEPTDKCVATLFVPKSIGPDLGVWCTTHTDKECKSEPFVYRQAVDDMTIFKIQCPGYWDTESSPAIGSIRCHRM</sequence>
<evidence type="ECO:0000313" key="2">
    <source>
        <dbReference type="EMBL" id="KAH7089671.1"/>
    </source>
</evidence>
<feature type="chain" id="PRO_5035481155" description="Secreted protein" evidence="1">
    <location>
        <begin position="22"/>
        <end position="142"/>
    </location>
</feature>
<reference evidence="2" key="1">
    <citation type="journal article" date="2021" name="Nat. Commun.">
        <title>Genetic determinants of endophytism in the Arabidopsis root mycobiome.</title>
        <authorList>
            <person name="Mesny F."/>
            <person name="Miyauchi S."/>
            <person name="Thiergart T."/>
            <person name="Pickel B."/>
            <person name="Atanasova L."/>
            <person name="Karlsson M."/>
            <person name="Huettel B."/>
            <person name="Barry K.W."/>
            <person name="Haridas S."/>
            <person name="Chen C."/>
            <person name="Bauer D."/>
            <person name="Andreopoulos W."/>
            <person name="Pangilinan J."/>
            <person name="LaButti K."/>
            <person name="Riley R."/>
            <person name="Lipzen A."/>
            <person name="Clum A."/>
            <person name="Drula E."/>
            <person name="Henrissat B."/>
            <person name="Kohler A."/>
            <person name="Grigoriev I.V."/>
            <person name="Martin F.M."/>
            <person name="Hacquard S."/>
        </authorList>
    </citation>
    <scope>NUCLEOTIDE SEQUENCE</scope>
    <source>
        <strain evidence="2">MPI-SDFR-AT-0120</strain>
    </source>
</reference>
<gene>
    <name evidence="2" type="ORF">FB567DRAFT_547237</name>
</gene>
<keyword evidence="1" id="KW-0732">Signal</keyword>
<name>A0A8K0RAG2_9PLEO</name>
<organism evidence="2 3">
    <name type="scientific">Paraphoma chrysanthemicola</name>
    <dbReference type="NCBI Taxonomy" id="798071"/>
    <lineage>
        <taxon>Eukaryota</taxon>
        <taxon>Fungi</taxon>
        <taxon>Dikarya</taxon>
        <taxon>Ascomycota</taxon>
        <taxon>Pezizomycotina</taxon>
        <taxon>Dothideomycetes</taxon>
        <taxon>Pleosporomycetidae</taxon>
        <taxon>Pleosporales</taxon>
        <taxon>Pleosporineae</taxon>
        <taxon>Phaeosphaeriaceae</taxon>
        <taxon>Paraphoma</taxon>
    </lineage>
</organism>
<keyword evidence="3" id="KW-1185">Reference proteome</keyword>
<feature type="signal peptide" evidence="1">
    <location>
        <begin position="1"/>
        <end position="21"/>
    </location>
</feature>
<evidence type="ECO:0000313" key="3">
    <source>
        <dbReference type="Proteomes" id="UP000813461"/>
    </source>
</evidence>
<dbReference type="EMBL" id="JAGMVJ010000006">
    <property type="protein sequence ID" value="KAH7089671.1"/>
    <property type="molecule type" value="Genomic_DNA"/>
</dbReference>
<accession>A0A8K0RAG2</accession>